<dbReference type="Proteomes" id="UP001181347">
    <property type="component" value="Unassembled WGS sequence"/>
</dbReference>
<accession>A0AAE4LMW0</accession>
<comment type="caution">
    <text evidence="1">The sequence shown here is derived from an EMBL/GenBank/DDBJ whole genome shotgun (WGS) entry which is preliminary data.</text>
</comment>
<evidence type="ECO:0000313" key="1">
    <source>
        <dbReference type="EMBL" id="MDU0260337.1"/>
    </source>
</evidence>
<organism evidence="1 2">
    <name type="scientific">Alistipes finegoldii</name>
    <dbReference type="NCBI Taxonomy" id="214856"/>
    <lineage>
        <taxon>Bacteria</taxon>
        <taxon>Pseudomonadati</taxon>
        <taxon>Bacteroidota</taxon>
        <taxon>Bacteroidia</taxon>
        <taxon>Bacteroidales</taxon>
        <taxon>Rikenellaceae</taxon>
        <taxon>Alistipes</taxon>
    </lineage>
</organism>
<proteinExistence type="predicted"/>
<dbReference type="RefSeq" id="WP_237958861.1">
    <property type="nucleotide sequence ID" value="NZ_BAAFKU010000017.1"/>
</dbReference>
<evidence type="ECO:0000313" key="2">
    <source>
        <dbReference type="Proteomes" id="UP001181347"/>
    </source>
</evidence>
<reference evidence="1" key="1">
    <citation type="submission" date="2023-10" db="EMBL/GenBank/DDBJ databases">
        <title>Genome Sequence of the Bacteria from From Gut Wall in Crohn's Disease.</title>
        <authorList>
            <person name="Rodriguez-Palacios A."/>
        </authorList>
    </citation>
    <scope>NUCLEOTIDE SEQUENCE</scope>
    <source>
        <strain evidence="1">CavFT-hAR58</strain>
    </source>
</reference>
<dbReference type="EMBL" id="JAWDES010000005">
    <property type="protein sequence ID" value="MDU0260337.1"/>
    <property type="molecule type" value="Genomic_DNA"/>
</dbReference>
<dbReference type="AlphaFoldDB" id="A0AAE4LMW0"/>
<gene>
    <name evidence="1" type="ORF">RVH17_09465</name>
</gene>
<name>A0AAE4LMW0_9BACT</name>
<protein>
    <submittedName>
        <fullName evidence="1">Uncharacterized protein</fullName>
    </submittedName>
</protein>
<sequence length="96" mass="10678">MKNNQNPMGHVPINPALIQAHSCVYRAMADVNLALKILSKYAERGSDPGTYAPGRHSRIEGELRAMLFDIQHMIGRAALRAAEKQFCNKGNKAHHE</sequence>